<dbReference type="FunFam" id="3.20.10.10:FF:000010">
    <property type="entry name" value="Branched-chain amino acid aminotransferase"/>
    <property type="match status" value="1"/>
</dbReference>
<dbReference type="Gene3D" id="3.30.470.10">
    <property type="match status" value="1"/>
</dbReference>
<dbReference type="PANTHER" id="PTHR42825:SF2">
    <property type="entry name" value="BRANCHED-CHAIN-AMINO-ACID AMINOTRANSFERASE 3, CHLOROPLASTIC-RELATED"/>
    <property type="match status" value="1"/>
</dbReference>
<comment type="pathway">
    <text evidence="2">Secondary metabolite biosynthesis.</text>
</comment>
<proteinExistence type="inferred from homology"/>
<dbReference type="Gene3D" id="3.20.10.10">
    <property type="entry name" value="D-amino Acid Aminotransferase, subunit A, domain 2"/>
    <property type="match status" value="1"/>
</dbReference>
<dbReference type="PANTHER" id="PTHR42825">
    <property type="entry name" value="AMINO ACID AMINOTRANSFERASE"/>
    <property type="match status" value="1"/>
</dbReference>
<name>A0AAF0DEA6_9EURO</name>
<dbReference type="GO" id="GO:0004084">
    <property type="term" value="F:branched-chain-amino-acid transaminase activity"/>
    <property type="evidence" value="ECO:0007669"/>
    <property type="project" value="UniProtKB-EC"/>
</dbReference>
<dbReference type="InterPro" id="IPR043132">
    <property type="entry name" value="BCAT-like_C"/>
</dbReference>
<evidence type="ECO:0000256" key="8">
    <source>
        <dbReference type="SAM" id="MobiDB-lite"/>
    </source>
</evidence>
<feature type="region of interest" description="Disordered" evidence="8">
    <location>
        <begin position="359"/>
        <end position="381"/>
    </location>
</feature>
<dbReference type="InterPro" id="IPR005786">
    <property type="entry name" value="B_amino_transII"/>
</dbReference>
<evidence type="ECO:0000313" key="10">
    <source>
        <dbReference type="Proteomes" id="UP001219355"/>
    </source>
</evidence>
<comment type="similarity">
    <text evidence="3">Belongs to the class-IV pyridoxal-phosphate-dependent aminotransferase family.</text>
</comment>
<dbReference type="Pfam" id="PF01063">
    <property type="entry name" value="Aminotran_4"/>
    <property type="match status" value="1"/>
</dbReference>
<comment type="cofactor">
    <cofactor evidence="1">
        <name>pyridoxal 5'-phosphate</name>
        <dbReference type="ChEBI" id="CHEBI:597326"/>
    </cofactor>
</comment>
<evidence type="ECO:0000256" key="4">
    <source>
        <dbReference type="ARBA" id="ARBA00022576"/>
    </source>
</evidence>
<dbReference type="InterPro" id="IPR036038">
    <property type="entry name" value="Aminotransferase-like"/>
</dbReference>
<dbReference type="AlphaFoldDB" id="A0AAF0DEA6"/>
<evidence type="ECO:0000313" key="9">
    <source>
        <dbReference type="EMBL" id="WEW56703.1"/>
    </source>
</evidence>
<evidence type="ECO:0000256" key="3">
    <source>
        <dbReference type="ARBA" id="ARBA00009320"/>
    </source>
</evidence>
<sequence length="381" mass="41584">MASFPPPPLQSVEWDKLGIVPMDVNGHVECEYSIKTGKWSEPRFVEDPFLRIHGLAPGLNYGLSLGQFSEPVRDCSLISTYRDPKGQIQVFRPKNHAARLAFSCSTIAIPAVPEELFLRSINLAVAQNAEYVPPHDSEAALYIRPLVFGSDAWVAVSAGIGYRMCIYVQPYKAYHGIQPVPALILDDFDRAAPKGVGHVKVGGNYAPVLKWSDQARAEGFFITLHLESRTNSEIDEFSTSAFIGIKKTGDSCTVVVPSSRSILKSVTSTSCVDLAKSFGWNVEIRPIPYSELQYFTEILAAGTAAMVVPIHSITRESTGDRFEISTDGPGECCKKLSQALMAAQKGITRDDLQWLCQVEGKPEGEPVPVRDGADGPPPSVE</sequence>
<dbReference type="PIRSF" id="PIRSF006468">
    <property type="entry name" value="BCAT1"/>
    <property type="match status" value="1"/>
</dbReference>
<protein>
    <submittedName>
        <fullName evidence="9">Branched-chain amino acid aminotransferase</fullName>
        <ecNumber evidence="9">2.6.1.42</ecNumber>
    </submittedName>
</protein>
<evidence type="ECO:0000256" key="5">
    <source>
        <dbReference type="ARBA" id="ARBA00022679"/>
    </source>
</evidence>
<organism evidence="9 10">
    <name type="scientific">Emydomyces testavorans</name>
    <dbReference type="NCBI Taxonomy" id="2070801"/>
    <lineage>
        <taxon>Eukaryota</taxon>
        <taxon>Fungi</taxon>
        <taxon>Dikarya</taxon>
        <taxon>Ascomycota</taxon>
        <taxon>Pezizomycotina</taxon>
        <taxon>Eurotiomycetes</taxon>
        <taxon>Eurotiomycetidae</taxon>
        <taxon>Onygenales</taxon>
        <taxon>Nannizziopsiaceae</taxon>
        <taxon>Emydomyces</taxon>
    </lineage>
</organism>
<evidence type="ECO:0000256" key="2">
    <source>
        <dbReference type="ARBA" id="ARBA00005179"/>
    </source>
</evidence>
<evidence type="ECO:0000256" key="1">
    <source>
        <dbReference type="ARBA" id="ARBA00001933"/>
    </source>
</evidence>
<feature type="modified residue" description="N6-(pyridoxal phosphate)lysine" evidence="7">
    <location>
        <position position="200"/>
    </location>
</feature>
<dbReference type="EC" id="2.6.1.42" evidence="9"/>
<accession>A0AAF0DEA6</accession>
<dbReference type="EMBL" id="CP120627">
    <property type="protein sequence ID" value="WEW56703.1"/>
    <property type="molecule type" value="Genomic_DNA"/>
</dbReference>
<dbReference type="Proteomes" id="UP001219355">
    <property type="component" value="Chromosome 1"/>
</dbReference>
<keyword evidence="4 9" id="KW-0032">Aminotransferase</keyword>
<dbReference type="InterPro" id="IPR043131">
    <property type="entry name" value="BCAT-like_N"/>
</dbReference>
<gene>
    <name evidence="9" type="ORF">PRK78_002151</name>
</gene>
<evidence type="ECO:0000256" key="6">
    <source>
        <dbReference type="ARBA" id="ARBA00022898"/>
    </source>
</evidence>
<evidence type="ECO:0000256" key="7">
    <source>
        <dbReference type="PIRSR" id="PIRSR006468-1"/>
    </source>
</evidence>
<keyword evidence="10" id="KW-1185">Reference proteome</keyword>
<keyword evidence="5 9" id="KW-0808">Transferase</keyword>
<dbReference type="SUPFAM" id="SSF56752">
    <property type="entry name" value="D-aminoacid aminotransferase-like PLP-dependent enzymes"/>
    <property type="match status" value="1"/>
</dbReference>
<dbReference type="GO" id="GO:0009081">
    <property type="term" value="P:branched-chain amino acid metabolic process"/>
    <property type="evidence" value="ECO:0007669"/>
    <property type="project" value="InterPro"/>
</dbReference>
<reference evidence="9" key="1">
    <citation type="submission" date="2023-03" db="EMBL/GenBank/DDBJ databases">
        <title>Emydomyces testavorans Genome Sequence.</title>
        <authorList>
            <person name="Hoyer L."/>
        </authorList>
    </citation>
    <scope>NUCLEOTIDE SEQUENCE</scope>
    <source>
        <strain evidence="9">16-2883</strain>
    </source>
</reference>
<dbReference type="InterPro" id="IPR001544">
    <property type="entry name" value="Aminotrans_IV"/>
</dbReference>
<keyword evidence="6" id="KW-0663">Pyridoxal phosphate</keyword>